<dbReference type="STRING" id="35760.BCHO_1304"/>
<protein>
    <submittedName>
        <fullName evidence="1">Uncharacterized protein</fullName>
    </submittedName>
</protein>
<dbReference type="AlphaFoldDB" id="A0A087ADH2"/>
<dbReference type="OrthoDB" id="3239800at2"/>
<sequence length="229" mass="24330">MERQETFRHRLRLILASVLSLIIVGVMLPATSANAIEASPAGDCIVSDDIEVDHELQANLDKIMSVLPYFRFTEDGQRLDMTLSREDLQTQFGFTDDQYEFLSQKVLHPDIDAHATVGAGKQRTGMATMRRAMAGCSGVYMSYVDLTAGFAAALFAASQVSPAALAAAFTALSSVFGGPVGAAAVAGIGLLGASFFADLGAKIVGAVAKRKGVCVTARWGWPPLQSEIR</sequence>
<accession>A0A087ADH2</accession>
<proteinExistence type="predicted"/>
<gene>
    <name evidence="1" type="ORF">BCHO_1304</name>
</gene>
<keyword evidence="2" id="KW-1185">Reference proteome</keyword>
<evidence type="ECO:0000313" key="2">
    <source>
        <dbReference type="Proteomes" id="UP000028995"/>
    </source>
</evidence>
<dbReference type="eggNOG" id="ENOG502ZPUU">
    <property type="taxonomic scope" value="Bacteria"/>
</dbReference>
<comment type="caution">
    <text evidence="1">The sequence shown here is derived from an EMBL/GenBank/DDBJ whole genome shotgun (WGS) entry which is preliminary data.</text>
</comment>
<organism evidence="1 2">
    <name type="scientific">Bifidobacterium choerinum</name>
    <dbReference type="NCBI Taxonomy" id="35760"/>
    <lineage>
        <taxon>Bacteria</taxon>
        <taxon>Bacillati</taxon>
        <taxon>Actinomycetota</taxon>
        <taxon>Actinomycetes</taxon>
        <taxon>Bifidobacteriales</taxon>
        <taxon>Bifidobacteriaceae</taxon>
        <taxon>Bifidobacterium</taxon>
    </lineage>
</organism>
<evidence type="ECO:0000313" key="1">
    <source>
        <dbReference type="EMBL" id="KFI56822.1"/>
    </source>
</evidence>
<reference evidence="1 2" key="1">
    <citation type="submission" date="2014-03" db="EMBL/GenBank/DDBJ databases">
        <title>Genomics of Bifidobacteria.</title>
        <authorList>
            <person name="Ventura M."/>
            <person name="Milani C."/>
            <person name="Lugli G.A."/>
        </authorList>
    </citation>
    <scope>NUCLEOTIDE SEQUENCE [LARGE SCALE GENOMIC DNA]</scope>
    <source>
        <strain evidence="1 2">LMG 10510</strain>
    </source>
</reference>
<dbReference type="RefSeq" id="WP_051354943.1">
    <property type="nucleotide sequence ID" value="NZ_JGYU01000009.1"/>
</dbReference>
<name>A0A087ADH2_9BIFI</name>
<dbReference type="Proteomes" id="UP000028995">
    <property type="component" value="Unassembled WGS sequence"/>
</dbReference>
<dbReference type="EMBL" id="JGYU01000009">
    <property type="protein sequence ID" value="KFI56822.1"/>
    <property type="molecule type" value="Genomic_DNA"/>
</dbReference>